<dbReference type="Pfam" id="PF00528">
    <property type="entry name" value="BPD_transp_1"/>
    <property type="match status" value="1"/>
</dbReference>
<dbReference type="PROSITE" id="PS50928">
    <property type="entry name" value="ABC_TM1"/>
    <property type="match status" value="1"/>
</dbReference>
<comment type="subcellular location">
    <subcellularLocation>
        <location evidence="1 8">Cell membrane</location>
        <topology evidence="1 8">Multi-pass membrane protein</topology>
    </subcellularLocation>
</comment>
<feature type="transmembrane region" description="Helical" evidence="8">
    <location>
        <begin position="135"/>
        <end position="155"/>
    </location>
</feature>
<dbReference type="EMBL" id="FOKI01000002">
    <property type="protein sequence ID" value="SFA76233.1"/>
    <property type="molecule type" value="Genomic_DNA"/>
</dbReference>
<feature type="transmembrane region" description="Helical" evidence="8">
    <location>
        <begin position="107"/>
        <end position="129"/>
    </location>
</feature>
<evidence type="ECO:0000256" key="1">
    <source>
        <dbReference type="ARBA" id="ARBA00004651"/>
    </source>
</evidence>
<accession>A0A1I0VJN9</accession>
<feature type="domain" description="ABC transmembrane type-1" evidence="9">
    <location>
        <begin position="63"/>
        <end position="255"/>
    </location>
</feature>
<evidence type="ECO:0000256" key="4">
    <source>
        <dbReference type="ARBA" id="ARBA00022475"/>
    </source>
</evidence>
<keyword evidence="7 8" id="KW-0472">Membrane</keyword>
<dbReference type="STRING" id="84698.SAMN04488528_1002101"/>
<evidence type="ECO:0000259" key="9">
    <source>
        <dbReference type="PROSITE" id="PS50928"/>
    </source>
</evidence>
<keyword evidence="6 8" id="KW-1133">Transmembrane helix</keyword>
<dbReference type="GO" id="GO:0005886">
    <property type="term" value="C:plasma membrane"/>
    <property type="evidence" value="ECO:0007669"/>
    <property type="project" value="UniProtKB-SubCell"/>
</dbReference>
<dbReference type="SUPFAM" id="SSF161098">
    <property type="entry name" value="MetI-like"/>
    <property type="match status" value="1"/>
</dbReference>
<feature type="transmembrane region" description="Helical" evidence="8">
    <location>
        <begin position="62"/>
        <end position="86"/>
    </location>
</feature>
<keyword evidence="5 8" id="KW-0812">Transmembrane</keyword>
<dbReference type="PANTHER" id="PTHR43848">
    <property type="entry name" value="PUTRESCINE TRANSPORT SYSTEM PERMEASE PROTEIN POTI"/>
    <property type="match status" value="1"/>
</dbReference>
<feature type="transmembrane region" description="Helical" evidence="8">
    <location>
        <begin position="12"/>
        <end position="33"/>
    </location>
</feature>
<feature type="transmembrane region" description="Helical" evidence="8">
    <location>
        <begin position="191"/>
        <end position="212"/>
    </location>
</feature>
<protein>
    <submittedName>
        <fullName evidence="10">Spermidine/putrescine transport system permease protein</fullName>
    </submittedName>
</protein>
<dbReference type="InterPro" id="IPR051789">
    <property type="entry name" value="Bact_Polyamine_Transport"/>
</dbReference>
<reference evidence="10 11" key="1">
    <citation type="submission" date="2016-10" db="EMBL/GenBank/DDBJ databases">
        <authorList>
            <person name="de Groot N.N."/>
        </authorList>
    </citation>
    <scope>NUCLEOTIDE SEQUENCE [LARGE SCALE GENOMIC DNA]</scope>
    <source>
        <strain evidence="10 11">DSM 12271</strain>
    </source>
</reference>
<dbReference type="InterPro" id="IPR000515">
    <property type="entry name" value="MetI-like"/>
</dbReference>
<dbReference type="OrthoDB" id="9782004at2"/>
<dbReference type="AlphaFoldDB" id="A0A1I0VJN9"/>
<name>A0A1I0VJN9_9CLOT</name>
<evidence type="ECO:0000256" key="7">
    <source>
        <dbReference type="ARBA" id="ARBA00023136"/>
    </source>
</evidence>
<evidence type="ECO:0000256" key="8">
    <source>
        <dbReference type="RuleBase" id="RU363032"/>
    </source>
</evidence>
<feature type="transmembrane region" description="Helical" evidence="8">
    <location>
        <begin position="237"/>
        <end position="255"/>
    </location>
</feature>
<dbReference type="RefSeq" id="WP_090038248.1">
    <property type="nucleotide sequence ID" value="NZ_FOKI01000002.1"/>
</dbReference>
<evidence type="ECO:0000256" key="2">
    <source>
        <dbReference type="ARBA" id="ARBA00007069"/>
    </source>
</evidence>
<evidence type="ECO:0000313" key="10">
    <source>
        <dbReference type="EMBL" id="SFA76233.1"/>
    </source>
</evidence>
<evidence type="ECO:0000256" key="5">
    <source>
        <dbReference type="ARBA" id="ARBA00022692"/>
    </source>
</evidence>
<evidence type="ECO:0000313" key="11">
    <source>
        <dbReference type="Proteomes" id="UP000198619"/>
    </source>
</evidence>
<keyword evidence="3 8" id="KW-0813">Transport</keyword>
<comment type="similarity">
    <text evidence="2">Belongs to the binding-protein-dependent transport system permease family. CysTW subfamily.</text>
</comment>
<proteinExistence type="inferred from homology"/>
<dbReference type="InterPro" id="IPR035906">
    <property type="entry name" value="MetI-like_sf"/>
</dbReference>
<evidence type="ECO:0000256" key="3">
    <source>
        <dbReference type="ARBA" id="ARBA00022448"/>
    </source>
</evidence>
<dbReference type="GO" id="GO:0055085">
    <property type="term" value="P:transmembrane transport"/>
    <property type="evidence" value="ECO:0007669"/>
    <property type="project" value="InterPro"/>
</dbReference>
<keyword evidence="4" id="KW-1003">Cell membrane</keyword>
<dbReference type="Gene3D" id="1.10.3720.10">
    <property type="entry name" value="MetI-like"/>
    <property type="match status" value="1"/>
</dbReference>
<organism evidence="10 11">
    <name type="scientific">Clostridium frigidicarnis</name>
    <dbReference type="NCBI Taxonomy" id="84698"/>
    <lineage>
        <taxon>Bacteria</taxon>
        <taxon>Bacillati</taxon>
        <taxon>Bacillota</taxon>
        <taxon>Clostridia</taxon>
        <taxon>Eubacteriales</taxon>
        <taxon>Clostridiaceae</taxon>
        <taxon>Clostridium</taxon>
    </lineage>
</organism>
<evidence type="ECO:0000256" key="6">
    <source>
        <dbReference type="ARBA" id="ARBA00022989"/>
    </source>
</evidence>
<dbReference type="CDD" id="cd06261">
    <property type="entry name" value="TM_PBP2"/>
    <property type="match status" value="1"/>
</dbReference>
<dbReference type="PANTHER" id="PTHR43848:SF2">
    <property type="entry name" value="PUTRESCINE TRANSPORT SYSTEM PERMEASE PROTEIN POTI"/>
    <property type="match status" value="1"/>
</dbReference>
<sequence length="268" mass="29866">MLKKFKNISSKLYLILIFIFLYAPIAVLIVFSFNDSKSMATWNGFTLKWYYQLFNNTRILRALYYTIGIAVASSIIATIIGTISAIGIHKSKGFKKKILLNINYIPVLNPDIVTGISLMCLFIVFRSIFDVQFGLVTMLLAHITFNIPYVILSVLPKLKQLPQNLEEAALDLGASPSYALRKVILPQIKPGIISGFLIAFTMSVDDFVISFFTTGSGVTNLSIEIYSMAKRGIKPEINALSTLMFAVVLILLLFMNRKDTIIGGEAIE</sequence>
<keyword evidence="11" id="KW-1185">Reference proteome</keyword>
<gene>
    <name evidence="10" type="ORF">SAMN04488528_1002101</name>
</gene>
<dbReference type="Proteomes" id="UP000198619">
    <property type="component" value="Unassembled WGS sequence"/>
</dbReference>